<dbReference type="SUPFAM" id="SSF53383">
    <property type="entry name" value="PLP-dependent transferases"/>
    <property type="match status" value="1"/>
</dbReference>
<feature type="non-terminal residue" evidence="3">
    <location>
        <position position="283"/>
    </location>
</feature>
<accession>A0A8K0KPG1</accession>
<dbReference type="InterPro" id="IPR055103">
    <property type="entry name" value="PDXDC1-like_2nd"/>
</dbReference>
<keyword evidence="4" id="KW-1185">Reference proteome</keyword>
<organism evidence="3 4">
    <name type="scientific">Ladona fulva</name>
    <name type="common">Scarce chaser dragonfly</name>
    <name type="synonym">Libellula fulva</name>
    <dbReference type="NCBI Taxonomy" id="123851"/>
    <lineage>
        <taxon>Eukaryota</taxon>
        <taxon>Metazoa</taxon>
        <taxon>Ecdysozoa</taxon>
        <taxon>Arthropoda</taxon>
        <taxon>Hexapoda</taxon>
        <taxon>Insecta</taxon>
        <taxon>Pterygota</taxon>
        <taxon>Palaeoptera</taxon>
        <taxon>Odonata</taxon>
        <taxon>Epiprocta</taxon>
        <taxon>Anisoptera</taxon>
        <taxon>Libelluloidea</taxon>
        <taxon>Libellulidae</taxon>
        <taxon>Ladona</taxon>
    </lineage>
</organism>
<feature type="non-terminal residue" evidence="3">
    <location>
        <position position="1"/>
    </location>
</feature>
<protein>
    <recommendedName>
        <fullName evidence="2">PDXDC1/PDXD2 second domain-containing protein</fullName>
    </recommendedName>
</protein>
<reference evidence="3" key="1">
    <citation type="submission" date="2013-04" db="EMBL/GenBank/DDBJ databases">
        <authorList>
            <person name="Qu J."/>
            <person name="Murali S.C."/>
            <person name="Bandaranaike D."/>
            <person name="Bellair M."/>
            <person name="Blankenburg K."/>
            <person name="Chao H."/>
            <person name="Dinh H."/>
            <person name="Doddapaneni H."/>
            <person name="Downs B."/>
            <person name="Dugan-Rocha S."/>
            <person name="Elkadiri S."/>
            <person name="Gnanaolivu R.D."/>
            <person name="Hernandez B."/>
            <person name="Javaid M."/>
            <person name="Jayaseelan J.C."/>
            <person name="Lee S."/>
            <person name="Li M."/>
            <person name="Ming W."/>
            <person name="Munidasa M."/>
            <person name="Muniz J."/>
            <person name="Nguyen L."/>
            <person name="Ongeri F."/>
            <person name="Osuji N."/>
            <person name="Pu L.-L."/>
            <person name="Puazo M."/>
            <person name="Qu C."/>
            <person name="Quiroz J."/>
            <person name="Raj R."/>
            <person name="Weissenberger G."/>
            <person name="Xin Y."/>
            <person name="Zou X."/>
            <person name="Han Y."/>
            <person name="Richards S."/>
            <person name="Worley K."/>
            <person name="Muzny D."/>
            <person name="Gibbs R."/>
        </authorList>
    </citation>
    <scope>NUCLEOTIDE SEQUENCE</scope>
    <source>
        <strain evidence="3">Sampled in the wild</strain>
    </source>
</reference>
<comment type="caution">
    <text evidence="3">The sequence shown here is derived from an EMBL/GenBank/DDBJ whole genome shotgun (WGS) entry which is preliminary data.</text>
</comment>
<evidence type="ECO:0000313" key="4">
    <source>
        <dbReference type="Proteomes" id="UP000792457"/>
    </source>
</evidence>
<sequence length="283" mass="31304">LCINLNESKTLYRRFEAAVGAKGSREGALPLLAGLTTDHYNLRLNCLSLWATLLALGREGIQARLRRAFESSEQLWKKLTKYTNLRLLNQQPGGEEGSYSVADLITKPVSTAILFEVVACTVVLQYVPEGFRDDNKKVPPYYDKLNSWLGQILQRDAPSVPIEICELETSGVVLRYCPLELGSEILTATVTHKETFSKLVNASPRLQAVEMPQWAGLGGVRYIPESWLPSPVAPVTLPSQSPSKDSSPPPSAIPMTDQSKEELNRLHTQLVERLRGTDAAFSI</sequence>
<dbReference type="EMBL" id="KZ309379">
    <property type="protein sequence ID" value="KAG8238585.1"/>
    <property type="molecule type" value="Genomic_DNA"/>
</dbReference>
<feature type="domain" description="PDXDC1/PDXD2 second" evidence="2">
    <location>
        <begin position="135"/>
        <end position="201"/>
    </location>
</feature>
<dbReference type="Pfam" id="PF22930">
    <property type="entry name" value="PDXDC1-like_cen"/>
    <property type="match status" value="1"/>
</dbReference>
<dbReference type="AlphaFoldDB" id="A0A8K0KPG1"/>
<evidence type="ECO:0000259" key="2">
    <source>
        <dbReference type="Pfam" id="PF22930"/>
    </source>
</evidence>
<feature type="region of interest" description="Disordered" evidence="1">
    <location>
        <begin position="234"/>
        <end position="264"/>
    </location>
</feature>
<dbReference type="Proteomes" id="UP000792457">
    <property type="component" value="Unassembled WGS sequence"/>
</dbReference>
<evidence type="ECO:0000313" key="3">
    <source>
        <dbReference type="EMBL" id="KAG8238585.1"/>
    </source>
</evidence>
<reference evidence="3" key="2">
    <citation type="submission" date="2017-10" db="EMBL/GenBank/DDBJ databases">
        <title>Ladona fulva Genome sequencing and assembly.</title>
        <authorList>
            <person name="Murali S."/>
            <person name="Richards S."/>
            <person name="Bandaranaike D."/>
            <person name="Bellair M."/>
            <person name="Blankenburg K."/>
            <person name="Chao H."/>
            <person name="Dinh H."/>
            <person name="Doddapaneni H."/>
            <person name="Dugan-Rocha S."/>
            <person name="Elkadiri S."/>
            <person name="Gnanaolivu R."/>
            <person name="Hernandez B."/>
            <person name="Skinner E."/>
            <person name="Javaid M."/>
            <person name="Lee S."/>
            <person name="Li M."/>
            <person name="Ming W."/>
            <person name="Munidasa M."/>
            <person name="Muniz J."/>
            <person name="Nguyen L."/>
            <person name="Hughes D."/>
            <person name="Osuji N."/>
            <person name="Pu L.-L."/>
            <person name="Puazo M."/>
            <person name="Qu C."/>
            <person name="Quiroz J."/>
            <person name="Raj R."/>
            <person name="Weissenberger G."/>
            <person name="Xin Y."/>
            <person name="Zou X."/>
            <person name="Han Y."/>
            <person name="Worley K."/>
            <person name="Muzny D."/>
            <person name="Gibbs R."/>
        </authorList>
    </citation>
    <scope>NUCLEOTIDE SEQUENCE</scope>
    <source>
        <strain evidence="3">Sampled in the wild</strain>
    </source>
</reference>
<name>A0A8K0KPG1_LADFU</name>
<proteinExistence type="predicted"/>
<dbReference type="InterPro" id="IPR015424">
    <property type="entry name" value="PyrdxlP-dep_Trfase"/>
</dbReference>
<gene>
    <name evidence="3" type="ORF">J437_LFUL017933</name>
</gene>
<evidence type="ECO:0000256" key="1">
    <source>
        <dbReference type="SAM" id="MobiDB-lite"/>
    </source>
</evidence>
<dbReference type="OrthoDB" id="2161780at2759"/>